<name>A0A0L6JYH6_9FIRM</name>
<organism evidence="2 4">
    <name type="scientific">Pseudobacteroides cellulosolvens ATCC 35603 = DSM 2933</name>
    <dbReference type="NCBI Taxonomy" id="398512"/>
    <lineage>
        <taxon>Bacteria</taxon>
        <taxon>Bacillati</taxon>
        <taxon>Bacillota</taxon>
        <taxon>Clostridia</taxon>
        <taxon>Eubacteriales</taxon>
        <taxon>Oscillospiraceae</taxon>
        <taxon>Pseudobacteroides</taxon>
    </lineage>
</organism>
<dbReference type="EMBL" id="LGTC01000001">
    <property type="protein sequence ID" value="KNY30588.1"/>
    <property type="molecule type" value="Genomic_DNA"/>
</dbReference>
<reference evidence="2" key="1">
    <citation type="submission" date="2015-07" db="EMBL/GenBank/DDBJ databases">
        <title>MeaNS - Measles Nucleotide Surveillance Program.</title>
        <authorList>
            <person name="Tran T."/>
            <person name="Druce J."/>
        </authorList>
    </citation>
    <scope>NUCLEOTIDE SEQUENCE</scope>
    <source>
        <strain evidence="2">DSM 2933</strain>
    </source>
</reference>
<dbReference type="Pfam" id="PF15631">
    <property type="entry name" value="Imm-NTF2-2"/>
    <property type="match status" value="1"/>
</dbReference>
<dbReference type="AlphaFoldDB" id="A0A0L6JYH6"/>
<evidence type="ECO:0000313" key="4">
    <source>
        <dbReference type="Proteomes" id="UP000036923"/>
    </source>
</evidence>
<dbReference type="InterPro" id="IPR028921">
    <property type="entry name" value="NTF2_fold_dom"/>
</dbReference>
<dbReference type="Proteomes" id="UP000036923">
    <property type="component" value="Unassembled WGS sequence"/>
</dbReference>
<dbReference type="eggNOG" id="ENOG5032BYV">
    <property type="taxonomic scope" value="Bacteria"/>
</dbReference>
<proteinExistence type="predicted"/>
<evidence type="ECO:0000313" key="3">
    <source>
        <dbReference type="EMBL" id="KNY30588.1"/>
    </source>
</evidence>
<accession>A0A0L6JYH6</accession>
<sequence>MTSIKNESVQPNDNIEKLTEKYEIGNNIVPKFDIVKDKETAIKLAEDILLPIYGNEINDKKPFEATYDEEFKAWVVSGTLGKNFIGGVPNVIIQKSDGKVLAVWHTK</sequence>
<reference evidence="4" key="2">
    <citation type="submission" date="2015-07" db="EMBL/GenBank/DDBJ databases">
        <title>Near-Complete Genome Sequence of the Cellulolytic Bacterium Bacteroides (Pseudobacteroides) cellulosolvens ATCC 35603.</title>
        <authorList>
            <person name="Dassa B."/>
            <person name="Utturkar S.M."/>
            <person name="Klingeman D.M."/>
            <person name="Hurt R.A."/>
            <person name="Keller M."/>
            <person name="Xu J."/>
            <person name="Reddy Y.H.K."/>
            <person name="Borovok I."/>
            <person name="Grinberg I.R."/>
            <person name="Lamed R."/>
            <person name="Zhivin O."/>
            <person name="Bayer E.A."/>
            <person name="Brown S.D."/>
        </authorList>
    </citation>
    <scope>NUCLEOTIDE SEQUENCE [LARGE SCALE GENOMIC DNA]</scope>
    <source>
        <strain evidence="4">DSM 2933</strain>
    </source>
</reference>
<evidence type="ECO:0000313" key="2">
    <source>
        <dbReference type="EMBL" id="KNY30580.1"/>
    </source>
</evidence>
<gene>
    <name evidence="2" type="ORF">Bccel_5860</name>
    <name evidence="3" type="ORF">Bccel_5868</name>
</gene>
<comment type="caution">
    <text evidence="2">The sequence shown here is derived from an EMBL/GenBank/DDBJ whole genome shotgun (WGS) entry which is preliminary data.</text>
</comment>
<protein>
    <recommendedName>
        <fullName evidence="1">NTF2 fold domain-containing protein</fullName>
    </recommendedName>
</protein>
<dbReference type="EMBL" id="LGTC01000001">
    <property type="protein sequence ID" value="KNY30580.1"/>
    <property type="molecule type" value="Genomic_DNA"/>
</dbReference>
<feature type="domain" description="NTF2 fold" evidence="1">
    <location>
        <begin position="40"/>
        <end position="107"/>
    </location>
</feature>
<keyword evidence="4" id="KW-1185">Reference proteome</keyword>
<evidence type="ECO:0000259" key="1">
    <source>
        <dbReference type="Pfam" id="PF15631"/>
    </source>
</evidence>